<dbReference type="InterPro" id="IPR017927">
    <property type="entry name" value="FAD-bd_FR_type"/>
</dbReference>
<dbReference type="GO" id="GO:0000293">
    <property type="term" value="F:ferric-chelate reductase activity"/>
    <property type="evidence" value="ECO:0007669"/>
    <property type="project" value="UniProtKB-ARBA"/>
</dbReference>
<dbReference type="InterPro" id="IPR013112">
    <property type="entry name" value="FAD-bd_8"/>
</dbReference>
<keyword evidence="6 10" id="KW-1133">Transmembrane helix</keyword>
<evidence type="ECO:0000256" key="3">
    <source>
        <dbReference type="ARBA" id="ARBA00022448"/>
    </source>
</evidence>
<evidence type="ECO:0000256" key="5">
    <source>
        <dbReference type="ARBA" id="ARBA00022982"/>
    </source>
</evidence>
<dbReference type="InterPro" id="IPR013130">
    <property type="entry name" value="Fe3_Rdtase_TM_dom"/>
</dbReference>
<proteinExistence type="inferred from homology"/>
<keyword evidence="13" id="KW-1185">Reference proteome</keyword>
<dbReference type="PANTHER" id="PTHR32361">
    <property type="entry name" value="FERRIC/CUPRIC REDUCTASE TRANSMEMBRANE COMPONENT"/>
    <property type="match status" value="1"/>
</dbReference>
<comment type="subcellular location">
    <subcellularLocation>
        <location evidence="1">Membrane</location>
        <topology evidence="1">Multi-pass membrane protein</topology>
    </subcellularLocation>
</comment>
<dbReference type="GO" id="GO:0015677">
    <property type="term" value="P:copper ion import"/>
    <property type="evidence" value="ECO:0007669"/>
    <property type="project" value="TreeGrafter"/>
</dbReference>
<dbReference type="InterPro" id="IPR051410">
    <property type="entry name" value="Ferric/Cupric_Reductase"/>
</dbReference>
<evidence type="ECO:0000259" key="11">
    <source>
        <dbReference type="PROSITE" id="PS51384"/>
    </source>
</evidence>
<keyword evidence="5" id="KW-0249">Electron transport</keyword>
<dbReference type="InterPro" id="IPR039261">
    <property type="entry name" value="FNR_nucleotide-bd"/>
</dbReference>
<keyword evidence="8" id="KW-0406">Ion transport</keyword>
<evidence type="ECO:0000256" key="6">
    <source>
        <dbReference type="ARBA" id="ARBA00022989"/>
    </source>
</evidence>
<dbReference type="GO" id="GO:0005886">
    <property type="term" value="C:plasma membrane"/>
    <property type="evidence" value="ECO:0007669"/>
    <property type="project" value="TreeGrafter"/>
</dbReference>
<comment type="caution">
    <text evidence="12">The sequence shown here is derived from an EMBL/GenBank/DDBJ whole genome shotgun (WGS) entry which is preliminary data.</text>
</comment>
<evidence type="ECO:0000256" key="1">
    <source>
        <dbReference type="ARBA" id="ARBA00004141"/>
    </source>
</evidence>
<evidence type="ECO:0000256" key="8">
    <source>
        <dbReference type="ARBA" id="ARBA00023065"/>
    </source>
</evidence>
<feature type="transmembrane region" description="Helical" evidence="10">
    <location>
        <begin position="258"/>
        <end position="276"/>
    </location>
</feature>
<feature type="transmembrane region" description="Helical" evidence="10">
    <location>
        <begin position="297"/>
        <end position="324"/>
    </location>
</feature>
<evidence type="ECO:0000256" key="9">
    <source>
        <dbReference type="ARBA" id="ARBA00023136"/>
    </source>
</evidence>
<keyword evidence="9 10" id="KW-0472">Membrane</keyword>
<dbReference type="Pfam" id="PF01794">
    <property type="entry name" value="Ferric_reduct"/>
    <property type="match status" value="1"/>
</dbReference>
<dbReference type="Gene3D" id="3.40.50.80">
    <property type="entry name" value="Nucleotide-binding domain of ferredoxin-NADP reductase (FNR) module"/>
    <property type="match status" value="1"/>
</dbReference>
<protein>
    <recommendedName>
        <fullName evidence="11">FAD-binding FR-type domain-containing protein</fullName>
    </recommendedName>
</protein>
<dbReference type="OrthoDB" id="167398at2759"/>
<feature type="transmembrane region" description="Helical" evidence="10">
    <location>
        <begin position="181"/>
        <end position="198"/>
    </location>
</feature>
<keyword evidence="7" id="KW-0560">Oxidoreductase</keyword>
<feature type="transmembrane region" description="Helical" evidence="10">
    <location>
        <begin position="133"/>
        <end position="155"/>
    </location>
</feature>
<dbReference type="PANTHER" id="PTHR32361:SF3">
    <property type="entry name" value="REDUCTASE, PUTATIVE (AFU_ORTHOLOGUE AFUA_6G13750)-RELATED"/>
    <property type="match status" value="1"/>
</dbReference>
<dbReference type="SUPFAM" id="SSF52343">
    <property type="entry name" value="Ferredoxin reductase-like, C-terminal NADP-linked domain"/>
    <property type="match status" value="1"/>
</dbReference>
<organism evidence="12 13">
    <name type="scientific">Patellaria atrata CBS 101060</name>
    <dbReference type="NCBI Taxonomy" id="1346257"/>
    <lineage>
        <taxon>Eukaryota</taxon>
        <taxon>Fungi</taxon>
        <taxon>Dikarya</taxon>
        <taxon>Ascomycota</taxon>
        <taxon>Pezizomycotina</taxon>
        <taxon>Dothideomycetes</taxon>
        <taxon>Dothideomycetes incertae sedis</taxon>
        <taxon>Patellariales</taxon>
        <taxon>Patellariaceae</taxon>
        <taxon>Patellaria</taxon>
    </lineage>
</organism>
<dbReference type="Pfam" id="PF08022">
    <property type="entry name" value="FAD_binding_8"/>
    <property type="match status" value="1"/>
</dbReference>
<dbReference type="GO" id="GO:0006879">
    <property type="term" value="P:intracellular iron ion homeostasis"/>
    <property type="evidence" value="ECO:0007669"/>
    <property type="project" value="TreeGrafter"/>
</dbReference>
<comment type="similarity">
    <text evidence="2">Belongs to the ferric reductase (FRE) family.</text>
</comment>
<gene>
    <name evidence="12" type="ORF">M501DRAFT_1004080</name>
</gene>
<evidence type="ECO:0000313" key="13">
    <source>
        <dbReference type="Proteomes" id="UP000799429"/>
    </source>
</evidence>
<dbReference type="AlphaFoldDB" id="A0A9P4SB53"/>
<accession>A0A9P4SB53</accession>
<dbReference type="SFLD" id="SFLDG01168">
    <property type="entry name" value="Ferric_reductase_subgroup_(FRE"/>
    <property type="match status" value="1"/>
</dbReference>
<dbReference type="CDD" id="cd06186">
    <property type="entry name" value="NOX_Duox_like_FAD_NADP"/>
    <property type="match status" value="1"/>
</dbReference>
<sequence>MMDENLRPRHIQDHSSAQNLIPHWGYSSRVWPCQNDPGSCEYLDAVYWMHDVSMLYSFILWAVVGGILFVWVLCRLVEPQSNQTKSLKDMQGQTNRGNPQGTVYRAYRFTTTALRRWLLPESLRSVFGRVSRLQLLVLVTLAGYLLIFSLVGIVYKKWVTPIKNSNKFNTRTGLGGFSDRVGVLAYALTPFTILLANRESVLSLLTGIPYHHFNFLHRWTGRIIFIQSFLHTLGWTIIEAKLYQPQPKVYRDFIRQQYMIFGVVAMFFVTFLYIFSTRWAIRMTGYEFFRKSHYVIALLYIACCWGHWTRLACWMIASLGLFFIDRGVRLLRTCLIHHGLKDGKKGLGFKAADANIQTFTDSDGATVVRLDFTHNHDPWAIGQHFYLCFPALTIWQSHPFTPASVPAAHPASPQHTYIIRGLRGETARLSALGQAGEKQTPVIITGPYGKRALNDRIPNLVAIAGGTGISFTLPVVTAALKSPKAQGAIEFVWIIRRTQDLEWILPELLELKSIATASQNTSLRIKIFITRDAEKSFSKPSSLSTSIKDLEKEVKNEDGIEIATTGTDLTALLSQCDGSTRFYVEWLTDHHPAMPAIIDGFIDRVPEGRIQVVASGPSGMGTDLRRAIAERSRADKVWKGDERWDMDLYWDDRMG</sequence>
<name>A0A9P4SB53_9PEZI</name>
<dbReference type="Proteomes" id="UP000799429">
    <property type="component" value="Unassembled WGS sequence"/>
</dbReference>
<evidence type="ECO:0000256" key="7">
    <source>
        <dbReference type="ARBA" id="ARBA00023002"/>
    </source>
</evidence>
<dbReference type="GO" id="GO:0006826">
    <property type="term" value="P:iron ion transport"/>
    <property type="evidence" value="ECO:0007669"/>
    <property type="project" value="TreeGrafter"/>
</dbReference>
<evidence type="ECO:0000256" key="2">
    <source>
        <dbReference type="ARBA" id="ARBA00006278"/>
    </source>
</evidence>
<dbReference type="SFLD" id="SFLDS00052">
    <property type="entry name" value="Ferric_Reductase_Domain"/>
    <property type="match status" value="1"/>
</dbReference>
<feature type="transmembrane region" description="Helical" evidence="10">
    <location>
        <begin position="54"/>
        <end position="77"/>
    </location>
</feature>
<evidence type="ECO:0000313" key="12">
    <source>
        <dbReference type="EMBL" id="KAF2839446.1"/>
    </source>
</evidence>
<feature type="domain" description="FAD-binding FR-type" evidence="11">
    <location>
        <begin position="306"/>
        <end position="454"/>
    </location>
</feature>
<feature type="transmembrane region" description="Helical" evidence="10">
    <location>
        <begin position="219"/>
        <end position="238"/>
    </location>
</feature>
<reference evidence="12" key="1">
    <citation type="journal article" date="2020" name="Stud. Mycol.">
        <title>101 Dothideomycetes genomes: a test case for predicting lifestyles and emergence of pathogens.</title>
        <authorList>
            <person name="Haridas S."/>
            <person name="Albert R."/>
            <person name="Binder M."/>
            <person name="Bloem J."/>
            <person name="Labutti K."/>
            <person name="Salamov A."/>
            <person name="Andreopoulos B."/>
            <person name="Baker S."/>
            <person name="Barry K."/>
            <person name="Bills G."/>
            <person name="Bluhm B."/>
            <person name="Cannon C."/>
            <person name="Castanera R."/>
            <person name="Culley D."/>
            <person name="Daum C."/>
            <person name="Ezra D."/>
            <person name="Gonzalez J."/>
            <person name="Henrissat B."/>
            <person name="Kuo A."/>
            <person name="Liang C."/>
            <person name="Lipzen A."/>
            <person name="Lutzoni F."/>
            <person name="Magnuson J."/>
            <person name="Mondo S."/>
            <person name="Nolan M."/>
            <person name="Ohm R."/>
            <person name="Pangilinan J."/>
            <person name="Park H.-J."/>
            <person name="Ramirez L."/>
            <person name="Alfaro M."/>
            <person name="Sun H."/>
            <person name="Tritt A."/>
            <person name="Yoshinaga Y."/>
            <person name="Zwiers L.-H."/>
            <person name="Turgeon B."/>
            <person name="Goodwin S."/>
            <person name="Spatafora J."/>
            <person name="Crous P."/>
            <person name="Grigoriev I."/>
        </authorList>
    </citation>
    <scope>NUCLEOTIDE SEQUENCE</scope>
    <source>
        <strain evidence="12">CBS 101060</strain>
    </source>
</reference>
<dbReference type="InterPro" id="IPR013121">
    <property type="entry name" value="Fe_red_NAD-bd_6"/>
</dbReference>
<keyword evidence="3" id="KW-0813">Transport</keyword>
<evidence type="ECO:0000256" key="10">
    <source>
        <dbReference type="SAM" id="Phobius"/>
    </source>
</evidence>
<dbReference type="Pfam" id="PF08030">
    <property type="entry name" value="NAD_binding_6"/>
    <property type="match status" value="1"/>
</dbReference>
<dbReference type="PROSITE" id="PS51384">
    <property type="entry name" value="FAD_FR"/>
    <property type="match status" value="1"/>
</dbReference>
<dbReference type="EMBL" id="MU006095">
    <property type="protein sequence ID" value="KAF2839446.1"/>
    <property type="molecule type" value="Genomic_DNA"/>
</dbReference>
<keyword evidence="4 10" id="KW-0812">Transmembrane</keyword>
<evidence type="ECO:0000256" key="4">
    <source>
        <dbReference type="ARBA" id="ARBA00022692"/>
    </source>
</evidence>